<gene>
    <name evidence="1" type="ORF">DMH04_03155</name>
</gene>
<name>A0A428ZQY3_KIBAR</name>
<dbReference type="Gene3D" id="3.30.70.20">
    <property type="match status" value="1"/>
</dbReference>
<dbReference type="Proteomes" id="UP000287547">
    <property type="component" value="Unassembled WGS sequence"/>
</dbReference>
<reference evidence="1 2" key="1">
    <citation type="submission" date="2018-05" db="EMBL/GenBank/DDBJ databases">
        <title>Evolution of GPA BGCs.</title>
        <authorList>
            <person name="Waglechner N."/>
            <person name="Wright G.D."/>
        </authorList>
    </citation>
    <scope>NUCLEOTIDE SEQUENCE [LARGE SCALE GENOMIC DNA]</scope>
    <source>
        <strain evidence="1 2">A82846</strain>
    </source>
</reference>
<evidence type="ECO:0000313" key="1">
    <source>
        <dbReference type="EMBL" id="RSM90479.1"/>
    </source>
</evidence>
<dbReference type="OrthoDB" id="4741951at2"/>
<dbReference type="EMBL" id="QHKI01000002">
    <property type="protein sequence ID" value="RSM90479.1"/>
    <property type="molecule type" value="Genomic_DNA"/>
</dbReference>
<comment type="caution">
    <text evidence="1">The sequence shown here is derived from an EMBL/GenBank/DDBJ whole genome shotgun (WGS) entry which is preliminary data.</text>
</comment>
<proteinExistence type="predicted"/>
<evidence type="ECO:0000313" key="2">
    <source>
        <dbReference type="Proteomes" id="UP000287547"/>
    </source>
</evidence>
<sequence length="70" mass="7632">MAVTERLKVDMIACDGHGVCAELVPELIGLDEWGYPILANAPVPQELHKHARKAVTLCPKLALSLARTRT</sequence>
<organism evidence="1 2">
    <name type="scientific">Kibdelosporangium aridum</name>
    <dbReference type="NCBI Taxonomy" id="2030"/>
    <lineage>
        <taxon>Bacteria</taxon>
        <taxon>Bacillati</taxon>
        <taxon>Actinomycetota</taxon>
        <taxon>Actinomycetes</taxon>
        <taxon>Pseudonocardiales</taxon>
        <taxon>Pseudonocardiaceae</taxon>
        <taxon>Kibdelosporangium</taxon>
    </lineage>
</organism>
<accession>A0A428ZQY3</accession>
<dbReference type="SUPFAM" id="SSF54862">
    <property type="entry name" value="4Fe-4S ferredoxins"/>
    <property type="match status" value="1"/>
</dbReference>
<dbReference type="AlphaFoldDB" id="A0A428ZQY3"/>
<protein>
    <submittedName>
        <fullName evidence="1">Ferredoxin</fullName>
    </submittedName>
</protein>
<dbReference type="Pfam" id="PF13459">
    <property type="entry name" value="Fer4_15"/>
    <property type="match status" value="1"/>
</dbReference>